<keyword evidence="4" id="KW-1185">Reference proteome</keyword>
<gene>
    <name evidence="3" type="ORF">MM239_03755</name>
</gene>
<name>A0ABS9UWG4_9BACT</name>
<sequence>MNVGKNKKVLIITYYWPPSAGSGVQRWLKFAKYLPEYGWEPVIFTPENPDFDLHDEGLLKEISSQLEVIKFPIWEPYAIFRKLKKEKLADTSKVLEKKKKSFVDKIGIWLRANFLVPDPRIFWVRPSVTFLEDIIQNNKIDAIITTGPPHSLHLIGRNLKRKLDTPWLADFRDPWSQWEFLDTLPMSKFVRNRHAQLEQSVLHEADAVTTISPTFQSDLERTANRPVHLLTNGFDPADLPDDWQREKIADINQLEIVYTGVIDAIRNPIPFLQAYQNSFQYQERNVMLRFVGKVSSNVLDYVNQDEWLKIHVSFEGYVSHEQVFDYYRKADILLLILTDTKNAKGNIPGKLFEYIATGRRIIALGDKEGDSAKILKSAHAGEVFAHHDLEGIQKRLETFDQWSSSLNTKTSTQYSRKNLSKNLANILDDIKDPIS</sequence>
<dbReference type="CDD" id="cd03794">
    <property type="entry name" value="GT4_WbuB-like"/>
    <property type="match status" value="1"/>
</dbReference>
<accession>A0ABS9UWG4</accession>
<reference evidence="3" key="1">
    <citation type="submission" date="2022-03" db="EMBL/GenBank/DDBJ databases">
        <title>De novo assembled genomes of Belliella spp. (Cyclobacteriaceae) strains.</title>
        <authorList>
            <person name="Szabo A."/>
            <person name="Korponai K."/>
            <person name="Felfoldi T."/>
        </authorList>
    </citation>
    <scope>NUCLEOTIDE SEQUENCE</scope>
    <source>
        <strain evidence="3">DSM 111904</strain>
    </source>
</reference>
<comment type="caution">
    <text evidence="3">The sequence shown here is derived from an EMBL/GenBank/DDBJ whole genome shotgun (WGS) entry which is preliminary data.</text>
</comment>
<organism evidence="3 4">
    <name type="scientific">Belliella filtrata</name>
    <dbReference type="NCBI Taxonomy" id="2923435"/>
    <lineage>
        <taxon>Bacteria</taxon>
        <taxon>Pseudomonadati</taxon>
        <taxon>Bacteroidota</taxon>
        <taxon>Cytophagia</taxon>
        <taxon>Cytophagales</taxon>
        <taxon>Cyclobacteriaceae</taxon>
        <taxon>Belliella</taxon>
    </lineage>
</organism>
<feature type="domain" description="Glycosyltransferase subfamily 4-like N-terminal" evidence="2">
    <location>
        <begin position="128"/>
        <end position="232"/>
    </location>
</feature>
<evidence type="ECO:0000256" key="1">
    <source>
        <dbReference type="ARBA" id="ARBA00022679"/>
    </source>
</evidence>
<dbReference type="RefSeq" id="WP_241346714.1">
    <property type="nucleotide sequence ID" value="NZ_JAKZGP010000005.1"/>
</dbReference>
<evidence type="ECO:0000259" key="2">
    <source>
        <dbReference type="Pfam" id="PF13579"/>
    </source>
</evidence>
<proteinExistence type="predicted"/>
<dbReference type="Proteomes" id="UP001165489">
    <property type="component" value="Unassembled WGS sequence"/>
</dbReference>
<dbReference type="Pfam" id="PF13692">
    <property type="entry name" value="Glyco_trans_1_4"/>
    <property type="match status" value="1"/>
</dbReference>
<dbReference type="Pfam" id="PF13579">
    <property type="entry name" value="Glyco_trans_4_4"/>
    <property type="match status" value="1"/>
</dbReference>
<dbReference type="PANTHER" id="PTHR46401">
    <property type="entry name" value="GLYCOSYLTRANSFERASE WBBK-RELATED"/>
    <property type="match status" value="1"/>
</dbReference>
<evidence type="ECO:0000313" key="3">
    <source>
        <dbReference type="EMBL" id="MCH7408498.1"/>
    </source>
</evidence>
<dbReference type="Gene3D" id="3.40.50.2000">
    <property type="entry name" value="Glycogen Phosphorylase B"/>
    <property type="match status" value="2"/>
</dbReference>
<protein>
    <submittedName>
        <fullName evidence="3">Glycosyltransferase family 4 protein</fullName>
    </submittedName>
</protein>
<keyword evidence="1" id="KW-0808">Transferase</keyword>
<dbReference type="EMBL" id="JAKZGP010000005">
    <property type="protein sequence ID" value="MCH7408498.1"/>
    <property type="molecule type" value="Genomic_DNA"/>
</dbReference>
<evidence type="ECO:0000313" key="4">
    <source>
        <dbReference type="Proteomes" id="UP001165489"/>
    </source>
</evidence>
<dbReference type="InterPro" id="IPR028098">
    <property type="entry name" value="Glyco_trans_4-like_N"/>
</dbReference>
<dbReference type="PANTHER" id="PTHR46401:SF2">
    <property type="entry name" value="GLYCOSYLTRANSFERASE WBBK-RELATED"/>
    <property type="match status" value="1"/>
</dbReference>
<dbReference type="SUPFAM" id="SSF53756">
    <property type="entry name" value="UDP-Glycosyltransferase/glycogen phosphorylase"/>
    <property type="match status" value="1"/>
</dbReference>